<dbReference type="Pfam" id="PF01544">
    <property type="entry name" value="CorA"/>
    <property type="match status" value="1"/>
</dbReference>
<evidence type="ECO:0008006" key="4">
    <source>
        <dbReference type="Google" id="ProtNLM"/>
    </source>
</evidence>
<feature type="transmembrane region" description="Helical" evidence="1">
    <location>
        <begin position="468"/>
        <end position="489"/>
    </location>
</feature>
<gene>
    <name evidence="2" type="ORF">D6D10_07594</name>
</gene>
<dbReference type="Proteomes" id="UP000308953">
    <property type="component" value="Unassembled WGS sequence"/>
</dbReference>
<sequence>MEFLHQYNEFDEAILQRQYNYFKGKPGKSVIETRVKLMTLTPSCVQVDSNHEQGNWDSLKAPDDISTGRYLEKYLTKALHPISTDAHFQICFLIISFGTARNHFSIWQSAIESLRGCQRDMHLAPARVIARCVEEEWDLKDICKPGVHQSSSILPSKKLHQDVNLLFGKTETTYEMHWQSDLLTYTNDVSVYVWQPLLEEIPTEHYNSITIVVPSDDVSTTPAVSPSYRMLVVANPPALMSRFLNTQDAFVASANTTHAWDAGHERFRVFLTFLNLTVEDSSGLVDSMAAKTSEMMYKGRRRPTRSKIQYLVHLDDCRRLAIKDLWHINTLVDKARSTVEANTFCCNQSGSQDKAKAIEVLSGFQDDIIFLVNSFEALEKALLVAREQIKEQMDLAQGQRTLIITIAAAFFIPLVFIASIFGMIVTDPLFLHPSNSSAASTTVPAPKTFLTSTATADSSEPTQHYWTMSSYLAIPLPLTTVVVVLPLIAPPCFSL</sequence>
<feature type="transmembrane region" description="Helical" evidence="1">
    <location>
        <begin position="402"/>
        <end position="425"/>
    </location>
</feature>
<keyword evidence="1" id="KW-0472">Membrane</keyword>
<dbReference type="GO" id="GO:0046873">
    <property type="term" value="F:metal ion transmembrane transporter activity"/>
    <property type="evidence" value="ECO:0007669"/>
    <property type="project" value="InterPro"/>
</dbReference>
<evidence type="ECO:0000313" key="3">
    <source>
        <dbReference type="Proteomes" id="UP000308953"/>
    </source>
</evidence>
<organism evidence="2 3">
    <name type="scientific">Aureobasidium pullulans</name>
    <name type="common">Black yeast</name>
    <name type="synonym">Pullularia pullulans</name>
    <dbReference type="NCBI Taxonomy" id="5580"/>
    <lineage>
        <taxon>Eukaryota</taxon>
        <taxon>Fungi</taxon>
        <taxon>Dikarya</taxon>
        <taxon>Ascomycota</taxon>
        <taxon>Pezizomycotina</taxon>
        <taxon>Dothideomycetes</taxon>
        <taxon>Dothideomycetidae</taxon>
        <taxon>Dothideales</taxon>
        <taxon>Saccotheciaceae</taxon>
        <taxon>Aureobasidium</taxon>
    </lineage>
</organism>
<dbReference type="EMBL" id="QZAV01000222">
    <property type="protein sequence ID" value="THX34379.1"/>
    <property type="molecule type" value="Genomic_DNA"/>
</dbReference>
<dbReference type="AlphaFoldDB" id="A0A4S9EJH9"/>
<dbReference type="InterPro" id="IPR002523">
    <property type="entry name" value="MgTranspt_CorA/ZnTranspt_ZntB"/>
</dbReference>
<protein>
    <recommendedName>
        <fullName evidence="4">Cora-domain-containing protein</fullName>
    </recommendedName>
</protein>
<keyword evidence="1" id="KW-1133">Transmembrane helix</keyword>
<keyword evidence="1" id="KW-0812">Transmembrane</keyword>
<evidence type="ECO:0000256" key="1">
    <source>
        <dbReference type="SAM" id="Phobius"/>
    </source>
</evidence>
<comment type="caution">
    <text evidence="2">The sequence shown here is derived from an EMBL/GenBank/DDBJ whole genome shotgun (WGS) entry which is preliminary data.</text>
</comment>
<dbReference type="GO" id="GO:0016020">
    <property type="term" value="C:membrane"/>
    <property type="evidence" value="ECO:0007669"/>
    <property type="project" value="InterPro"/>
</dbReference>
<accession>A0A4S9EJH9</accession>
<proteinExistence type="predicted"/>
<evidence type="ECO:0000313" key="2">
    <source>
        <dbReference type="EMBL" id="THX34379.1"/>
    </source>
</evidence>
<name>A0A4S9EJH9_AURPU</name>
<reference evidence="2 3" key="1">
    <citation type="submission" date="2018-10" db="EMBL/GenBank/DDBJ databases">
        <title>Fifty Aureobasidium pullulans genomes reveal a recombining polyextremotolerant generalist.</title>
        <authorList>
            <person name="Gostincar C."/>
            <person name="Turk M."/>
            <person name="Zajc J."/>
            <person name="Gunde-Cimerman N."/>
        </authorList>
    </citation>
    <scope>NUCLEOTIDE SEQUENCE [LARGE SCALE GENOMIC DNA]</scope>
    <source>
        <strain evidence="2 3">EXF-9785</strain>
    </source>
</reference>